<dbReference type="EMBL" id="JBBPEH010000008">
    <property type="protein sequence ID" value="KAK7535320.1"/>
    <property type="molecule type" value="Genomic_DNA"/>
</dbReference>
<accession>A0ABR1LN18</accession>
<dbReference type="PANTHER" id="PTHR43008">
    <property type="entry name" value="BENZIL REDUCTASE"/>
    <property type="match status" value="1"/>
</dbReference>
<comment type="similarity">
    <text evidence="1">Belongs to the short-chain dehydrogenases/reductases (SDR) family.</text>
</comment>
<dbReference type="Proteomes" id="UP001360953">
    <property type="component" value="Unassembled WGS sequence"/>
</dbReference>
<dbReference type="CDD" id="cd05233">
    <property type="entry name" value="SDR_c"/>
    <property type="match status" value="1"/>
</dbReference>
<dbReference type="InterPro" id="IPR036291">
    <property type="entry name" value="NAD(P)-bd_dom_sf"/>
</dbReference>
<dbReference type="Gene3D" id="3.40.50.720">
    <property type="entry name" value="NAD(P)-binding Rossmann-like Domain"/>
    <property type="match status" value="1"/>
</dbReference>
<evidence type="ECO:0000256" key="1">
    <source>
        <dbReference type="ARBA" id="ARBA00006484"/>
    </source>
</evidence>
<reference evidence="3 4" key="1">
    <citation type="submission" date="2024-04" db="EMBL/GenBank/DDBJ databases">
        <title>Phyllosticta paracitricarpa is synonymous to the EU quarantine fungus P. citricarpa based on phylogenomic analyses.</title>
        <authorList>
            <consortium name="Lawrence Berkeley National Laboratory"/>
            <person name="Van ingen-buijs V.A."/>
            <person name="Van westerhoven A.C."/>
            <person name="Haridas S."/>
            <person name="Skiadas P."/>
            <person name="Martin F."/>
            <person name="Groenewald J.Z."/>
            <person name="Crous P.W."/>
            <person name="Seidl M.F."/>
        </authorList>
    </citation>
    <scope>NUCLEOTIDE SEQUENCE [LARGE SCALE GENOMIC DNA]</scope>
    <source>
        <strain evidence="3 4">CPC 17464</strain>
    </source>
</reference>
<dbReference type="Pfam" id="PF00106">
    <property type="entry name" value="adh_short"/>
    <property type="match status" value="1"/>
</dbReference>
<proteinExistence type="inferred from homology"/>
<dbReference type="InterPro" id="IPR002347">
    <property type="entry name" value="SDR_fam"/>
</dbReference>
<name>A0ABR1LN18_9PEZI</name>
<dbReference type="GeneID" id="92030168"/>
<evidence type="ECO:0000256" key="2">
    <source>
        <dbReference type="ARBA" id="ARBA00023002"/>
    </source>
</evidence>
<dbReference type="PANTHER" id="PTHR43008:SF7">
    <property type="entry name" value="SHORT CHAIN DEHYDROGENASE_REDUCTASE (AFU_ORTHOLOGUE AFUA_2G00830)"/>
    <property type="match status" value="1"/>
</dbReference>
<protein>
    <submittedName>
        <fullName evidence="3">Short chain dehydrogenase/reductase</fullName>
    </submittedName>
</protein>
<evidence type="ECO:0000313" key="4">
    <source>
        <dbReference type="Proteomes" id="UP001360953"/>
    </source>
</evidence>
<sequence>MPASAVFASSNTALITGGASGIGLALAKRCAAQGMQLAIVDIDPDTLARAKAELSKDGAAEVQTYAVDVAKDEEWAKLKADVLKRFGSVELLALNAGTAGKGSQWGEKAGFEKILGTNLWGVIHGLNAFVPVLQQQKKQAAIVVTGSKQGITNPPGSPAYNASKAAVKTLAEHLDYDLRDDKNLSVHLLVPGWTFTGMTGGGPSAAREKPAGAWSPEQVVGYLVDKMEHDKFYVICPDNDVDEQTDKKRMLWSVGDILEERPALTRWRDEYKDEAKAWMERTKV</sequence>
<dbReference type="SUPFAM" id="SSF51735">
    <property type="entry name" value="NAD(P)-binding Rossmann-fold domains"/>
    <property type="match status" value="1"/>
</dbReference>
<comment type="caution">
    <text evidence="3">The sequence shown here is derived from an EMBL/GenBank/DDBJ whole genome shotgun (WGS) entry which is preliminary data.</text>
</comment>
<keyword evidence="4" id="KW-1185">Reference proteome</keyword>
<evidence type="ECO:0000313" key="3">
    <source>
        <dbReference type="EMBL" id="KAK7535320.1"/>
    </source>
</evidence>
<gene>
    <name evidence="3" type="ORF">J3D65DRAFT_556265</name>
</gene>
<keyword evidence="2" id="KW-0560">Oxidoreductase</keyword>
<dbReference type="PRINTS" id="PR00081">
    <property type="entry name" value="GDHRDH"/>
</dbReference>
<dbReference type="RefSeq" id="XP_066654045.1">
    <property type="nucleotide sequence ID" value="XM_066797262.1"/>
</dbReference>
<organism evidence="3 4">
    <name type="scientific">Phyllosticta citribraziliensis</name>
    <dbReference type="NCBI Taxonomy" id="989973"/>
    <lineage>
        <taxon>Eukaryota</taxon>
        <taxon>Fungi</taxon>
        <taxon>Dikarya</taxon>
        <taxon>Ascomycota</taxon>
        <taxon>Pezizomycotina</taxon>
        <taxon>Dothideomycetes</taxon>
        <taxon>Dothideomycetes incertae sedis</taxon>
        <taxon>Botryosphaeriales</taxon>
        <taxon>Phyllostictaceae</taxon>
        <taxon>Phyllosticta</taxon>
    </lineage>
</organism>